<evidence type="ECO:0000256" key="4">
    <source>
        <dbReference type="ARBA" id="ARBA00022984"/>
    </source>
</evidence>
<evidence type="ECO:0000256" key="6">
    <source>
        <dbReference type="ARBA" id="ARBA00023316"/>
    </source>
</evidence>
<keyword evidence="8" id="KW-0732">Signal</keyword>
<protein>
    <submittedName>
        <fullName evidence="10">Ig-like domain-containing protein</fullName>
    </submittedName>
</protein>
<evidence type="ECO:0000256" key="2">
    <source>
        <dbReference type="ARBA" id="ARBA00022679"/>
    </source>
</evidence>
<feature type="signal peptide" evidence="8">
    <location>
        <begin position="1"/>
        <end position="35"/>
    </location>
</feature>
<sequence>MRRELAERPGAGRRVAHRRLVRAAALVAAAAMALAACSGSGGSTSGTAAVGDAKNAAEAKAEPVKIVIAPTAEGAAVTPGSKVTVRAEGGLLSEVKVSAADTDAFAGALSKDKGTWTSSALLAPGTEYTVFARAQGTDGKEVTKRSTITTAAARDTFVGEYSPNKGTTVGVAMPVSITFNKPIQDKAAVERGLTVTASPEVEGAWSWMKDRGGKDRIDYRPQEYWKPGTKVTLRMSLSGVDAGGGVLGTQQRVVNFTIGTSVVSTVDVEQKTMTVAENGKVLRTLPVSNGKKGFDTWSGTMVVLSKVPTLHMDSRTVGIFGPEAYDIGEVKWNVQLTPSGTYAHAAPWNEGLFGKVNSSHGCVGASTADAKWFYGRVGLGDPVTVVNSAEDTVAVNNGYGDWNVDWKTWKAGSALR</sequence>
<dbReference type="Gene3D" id="2.60.40.3780">
    <property type="match status" value="1"/>
</dbReference>
<evidence type="ECO:0000313" key="11">
    <source>
        <dbReference type="Proteomes" id="UP001550378"/>
    </source>
</evidence>
<keyword evidence="4 7" id="KW-0573">Peptidoglycan synthesis</keyword>
<comment type="caution">
    <text evidence="10">The sequence shown here is derived from an EMBL/GenBank/DDBJ whole genome shotgun (WGS) entry which is preliminary data.</text>
</comment>
<evidence type="ECO:0000313" key="10">
    <source>
        <dbReference type="EMBL" id="MEU0708511.1"/>
    </source>
</evidence>
<keyword evidence="11" id="KW-1185">Reference proteome</keyword>
<dbReference type="InterPro" id="IPR038063">
    <property type="entry name" value="Transpep_catalytic_dom"/>
</dbReference>
<dbReference type="Proteomes" id="UP001550378">
    <property type="component" value="Unassembled WGS sequence"/>
</dbReference>
<keyword evidence="5" id="KW-0012">Acyltransferase</keyword>
<dbReference type="InterPro" id="IPR041280">
    <property type="entry name" value="Big_10"/>
</dbReference>
<dbReference type="RefSeq" id="WP_359657660.1">
    <property type="nucleotide sequence ID" value="NZ_JBEXZP010000216.1"/>
</dbReference>
<proteinExistence type="predicted"/>
<accession>A0ABV2W751</accession>
<dbReference type="EMBL" id="JBEXZR010000010">
    <property type="protein sequence ID" value="MEU0708511.1"/>
    <property type="molecule type" value="Genomic_DNA"/>
</dbReference>
<evidence type="ECO:0000256" key="1">
    <source>
        <dbReference type="ARBA" id="ARBA00004752"/>
    </source>
</evidence>
<feature type="chain" id="PRO_5046829190" evidence="8">
    <location>
        <begin position="36"/>
        <end position="416"/>
    </location>
</feature>
<evidence type="ECO:0000256" key="7">
    <source>
        <dbReference type="PROSITE-ProRule" id="PRU01373"/>
    </source>
</evidence>
<name>A0ABV2W751_9ACTN</name>
<dbReference type="Pfam" id="PF17964">
    <property type="entry name" value="Big_10"/>
    <property type="match status" value="1"/>
</dbReference>
<feature type="domain" description="L,D-TPase catalytic" evidence="9">
    <location>
        <begin position="262"/>
        <end position="386"/>
    </location>
</feature>
<dbReference type="Gene3D" id="2.60.40.3710">
    <property type="match status" value="1"/>
</dbReference>
<evidence type="ECO:0000259" key="9">
    <source>
        <dbReference type="PROSITE" id="PS52029"/>
    </source>
</evidence>
<gene>
    <name evidence="10" type="ORF">ABZ508_14255</name>
</gene>
<keyword evidence="3 7" id="KW-0133">Cell shape</keyword>
<comment type="pathway">
    <text evidence="1 7">Cell wall biogenesis; peptidoglycan biosynthesis.</text>
</comment>
<dbReference type="CDD" id="cd13432">
    <property type="entry name" value="LDT_IgD_like_2"/>
    <property type="match status" value="1"/>
</dbReference>
<organism evidence="10 11">
    <name type="scientific">Streptomyces lavendulocolor</name>
    <dbReference type="NCBI Taxonomy" id="67316"/>
    <lineage>
        <taxon>Bacteria</taxon>
        <taxon>Bacillati</taxon>
        <taxon>Actinomycetota</taxon>
        <taxon>Actinomycetes</taxon>
        <taxon>Kitasatosporales</taxon>
        <taxon>Streptomycetaceae</taxon>
        <taxon>Streptomyces</taxon>
    </lineage>
</organism>
<dbReference type="Pfam" id="PF03734">
    <property type="entry name" value="YkuD"/>
    <property type="match status" value="1"/>
</dbReference>
<dbReference type="PANTHER" id="PTHR30582">
    <property type="entry name" value="L,D-TRANSPEPTIDASE"/>
    <property type="match status" value="1"/>
</dbReference>
<dbReference type="InterPro" id="IPR005490">
    <property type="entry name" value="LD_TPept_cat_dom"/>
</dbReference>
<feature type="active site" description="Nucleophile" evidence="7">
    <location>
        <position position="362"/>
    </location>
</feature>
<dbReference type="PANTHER" id="PTHR30582:SF2">
    <property type="entry name" value="L,D-TRANSPEPTIDASE YCIB-RELATED"/>
    <property type="match status" value="1"/>
</dbReference>
<feature type="active site" description="Proton donor/acceptor" evidence="7">
    <location>
        <position position="344"/>
    </location>
</feature>
<dbReference type="PROSITE" id="PS52029">
    <property type="entry name" value="LD_TPASE"/>
    <property type="match status" value="1"/>
</dbReference>
<dbReference type="CDD" id="cd16913">
    <property type="entry name" value="YkuD_like"/>
    <property type="match status" value="1"/>
</dbReference>
<keyword evidence="6 7" id="KW-0961">Cell wall biogenesis/degradation</keyword>
<dbReference type="Gene3D" id="2.40.440.10">
    <property type="entry name" value="L,D-transpeptidase catalytic domain-like"/>
    <property type="match status" value="1"/>
</dbReference>
<dbReference type="InterPro" id="IPR050979">
    <property type="entry name" value="LD-transpeptidase"/>
</dbReference>
<evidence type="ECO:0000256" key="5">
    <source>
        <dbReference type="ARBA" id="ARBA00023315"/>
    </source>
</evidence>
<keyword evidence="2" id="KW-0808">Transferase</keyword>
<reference evidence="10 11" key="1">
    <citation type="submission" date="2024-06" db="EMBL/GenBank/DDBJ databases">
        <title>The Natural Products Discovery Center: Release of the First 8490 Sequenced Strains for Exploring Actinobacteria Biosynthetic Diversity.</title>
        <authorList>
            <person name="Kalkreuter E."/>
            <person name="Kautsar S.A."/>
            <person name="Yang D."/>
            <person name="Bader C.D."/>
            <person name="Teijaro C.N."/>
            <person name="Fluegel L."/>
            <person name="Davis C.M."/>
            <person name="Simpson J.R."/>
            <person name="Lauterbach L."/>
            <person name="Steele A.D."/>
            <person name="Gui C."/>
            <person name="Meng S."/>
            <person name="Li G."/>
            <person name="Viehrig K."/>
            <person name="Ye F."/>
            <person name="Su P."/>
            <person name="Kiefer A.F."/>
            <person name="Nichols A."/>
            <person name="Cepeda A.J."/>
            <person name="Yan W."/>
            <person name="Fan B."/>
            <person name="Jiang Y."/>
            <person name="Adhikari A."/>
            <person name="Zheng C.-J."/>
            <person name="Schuster L."/>
            <person name="Cowan T.M."/>
            <person name="Smanski M.J."/>
            <person name="Chevrette M.G."/>
            <person name="De Carvalho L.P.S."/>
            <person name="Shen B."/>
        </authorList>
    </citation>
    <scope>NUCLEOTIDE SEQUENCE [LARGE SCALE GENOMIC DNA]</scope>
    <source>
        <strain evidence="10 11">NPDC006337</strain>
    </source>
</reference>
<evidence type="ECO:0000256" key="3">
    <source>
        <dbReference type="ARBA" id="ARBA00022960"/>
    </source>
</evidence>
<dbReference type="SUPFAM" id="SSF141523">
    <property type="entry name" value="L,D-transpeptidase catalytic domain-like"/>
    <property type="match status" value="1"/>
</dbReference>
<evidence type="ECO:0000256" key="8">
    <source>
        <dbReference type="SAM" id="SignalP"/>
    </source>
</evidence>